<organism evidence="11 12">
    <name type="scientific">Neorhizobium alkalisoli</name>
    <dbReference type="NCBI Taxonomy" id="528178"/>
    <lineage>
        <taxon>Bacteria</taxon>
        <taxon>Pseudomonadati</taxon>
        <taxon>Pseudomonadota</taxon>
        <taxon>Alphaproteobacteria</taxon>
        <taxon>Hyphomicrobiales</taxon>
        <taxon>Rhizobiaceae</taxon>
        <taxon>Rhizobium/Agrobacterium group</taxon>
        <taxon>Neorhizobium</taxon>
    </lineage>
</organism>
<reference evidence="11 12" key="1">
    <citation type="submission" date="2019-06" db="EMBL/GenBank/DDBJ databases">
        <title>Sorghum-associated microbial communities from plants grown in Nebraska, USA.</title>
        <authorList>
            <person name="Schachtman D."/>
        </authorList>
    </citation>
    <scope>NUCLEOTIDE SEQUENCE [LARGE SCALE GENOMIC DNA]</scope>
    <source>
        <strain evidence="11 12">1225</strain>
    </source>
</reference>
<comment type="caution">
    <text evidence="11">The sequence shown here is derived from an EMBL/GenBank/DDBJ whole genome shotgun (WGS) entry which is preliminary data.</text>
</comment>
<name>A0A561QAN4_9HYPH</name>
<dbReference type="EMBL" id="VIWP01000012">
    <property type="protein sequence ID" value="TWF47429.1"/>
    <property type="molecule type" value="Genomic_DNA"/>
</dbReference>
<dbReference type="InterPro" id="IPR035906">
    <property type="entry name" value="MetI-like_sf"/>
</dbReference>
<keyword evidence="2 8" id="KW-0813">Transport</keyword>
<keyword evidence="3" id="KW-1003">Cell membrane</keyword>
<feature type="transmembrane region" description="Helical" evidence="8">
    <location>
        <begin position="40"/>
        <end position="62"/>
    </location>
</feature>
<evidence type="ECO:0000256" key="8">
    <source>
        <dbReference type="RuleBase" id="RU363032"/>
    </source>
</evidence>
<feature type="transmembrane region" description="Helical" evidence="8">
    <location>
        <begin position="565"/>
        <end position="583"/>
    </location>
</feature>
<feature type="transmembrane region" description="Helical" evidence="8">
    <location>
        <begin position="134"/>
        <end position="157"/>
    </location>
</feature>
<evidence type="ECO:0000256" key="2">
    <source>
        <dbReference type="ARBA" id="ARBA00022448"/>
    </source>
</evidence>
<gene>
    <name evidence="11" type="ORF">FHW37_11268</name>
</gene>
<evidence type="ECO:0000256" key="7">
    <source>
        <dbReference type="ARBA" id="ARBA00023136"/>
    </source>
</evidence>
<feature type="transmembrane region" description="Helical" evidence="8">
    <location>
        <begin position="177"/>
        <end position="201"/>
    </location>
</feature>
<dbReference type="GO" id="GO:0055085">
    <property type="term" value="P:transmembrane transport"/>
    <property type="evidence" value="ECO:0007669"/>
    <property type="project" value="InterPro"/>
</dbReference>
<dbReference type="Proteomes" id="UP000320653">
    <property type="component" value="Unassembled WGS sequence"/>
</dbReference>
<dbReference type="PROSITE" id="PS50928">
    <property type="entry name" value="ABC_TM1"/>
    <property type="match status" value="2"/>
</dbReference>
<feature type="transmembrane region" description="Helical" evidence="8">
    <location>
        <begin position="511"/>
        <end position="532"/>
    </location>
</feature>
<dbReference type="InterPro" id="IPR000515">
    <property type="entry name" value="MetI-like"/>
</dbReference>
<evidence type="ECO:0000256" key="1">
    <source>
        <dbReference type="ARBA" id="ARBA00004429"/>
    </source>
</evidence>
<keyword evidence="7 8" id="KW-0472">Membrane</keyword>
<feature type="transmembrane region" description="Helical" evidence="8">
    <location>
        <begin position="333"/>
        <end position="358"/>
    </location>
</feature>
<dbReference type="CDD" id="cd06261">
    <property type="entry name" value="TM_PBP2"/>
    <property type="match status" value="2"/>
</dbReference>
<comment type="subcellular location">
    <subcellularLocation>
        <location evidence="1">Cell inner membrane</location>
        <topology evidence="1">Multi-pass membrane protein</topology>
    </subcellularLocation>
    <subcellularLocation>
        <location evidence="8">Cell membrane</location>
        <topology evidence="8">Multi-pass membrane protein</topology>
    </subcellularLocation>
</comment>
<evidence type="ECO:0000259" key="10">
    <source>
        <dbReference type="PROSITE" id="PS50928"/>
    </source>
</evidence>
<dbReference type="SUPFAM" id="SSF161098">
    <property type="entry name" value="MetI-like"/>
    <property type="match status" value="2"/>
</dbReference>
<keyword evidence="6 8" id="KW-1133">Transmembrane helix</keyword>
<feature type="domain" description="ABC transmembrane type-1" evidence="10">
    <location>
        <begin position="394"/>
        <end position="583"/>
    </location>
</feature>
<dbReference type="PANTHER" id="PTHR43357">
    <property type="entry name" value="INNER MEMBRANE ABC TRANSPORTER PERMEASE PROTEIN YDCV"/>
    <property type="match status" value="1"/>
</dbReference>
<dbReference type="AlphaFoldDB" id="A0A561QAN4"/>
<dbReference type="PANTHER" id="PTHR43357:SF4">
    <property type="entry name" value="INNER MEMBRANE ABC TRANSPORTER PERMEASE PROTEIN YDCV"/>
    <property type="match status" value="1"/>
</dbReference>
<evidence type="ECO:0000256" key="5">
    <source>
        <dbReference type="ARBA" id="ARBA00022692"/>
    </source>
</evidence>
<dbReference type="Pfam" id="PF00528">
    <property type="entry name" value="BPD_transp_1"/>
    <property type="match status" value="2"/>
</dbReference>
<protein>
    <submittedName>
        <fullName evidence="11">Iron(III) transport system permease protein</fullName>
    </submittedName>
</protein>
<sequence length="597" mass="64289">MAKGSIMNAGQALPTNMPKNGVPAASPSRRGATSWRGRGWVLKAPVALLGLLLAILVVPPLIMLVQTSLTDYANPDAGLSFINYRQLIADPLLYISIANSVIFAACATVLSLVLGATVAWVVERTNAPFKPLAYVTTVVSLGTPAILYVSAWTFLLGKAGPVNALWRSITGGFQPLVNIYSIPGMVLVEGLLWVPLVFLLCGATFKRQNADLEEAARMAGASVFDTVRRVSMPLAKPALLGLAIFIFIRNLEAFDVPVLLGTPGGVKLLTSDVYLAMTQVPPDLGHSSAFAVLMVLFVSILLVFYGRVSRSADRYASVTGKGFRPRPFNLGRYRWLGGLVIWFNFLLVLIIPMTAILWNSLTPFIRPFSMAGLKTMTLKHYLVALTDSYYLHMAWNTVLISGIAATAVIAITALAAWFSVRRWPGASLLDQLASLPIVLPGIVLGVAMIQIALRTPFGLYGSLSLIGIAFVVRYMPYGMRYAQPGVMQIHRELEEAAGISGATQPAIFRRVVLPLLSPALIAGWLFIFLLAAKELSIAVLLAGANSKTIAVAMFDQWTNGQAGEVAALGIIWTVIMSCLAALMTRLTRKDNNSEGAL</sequence>
<evidence type="ECO:0000313" key="12">
    <source>
        <dbReference type="Proteomes" id="UP000320653"/>
    </source>
</evidence>
<dbReference type="Gene3D" id="1.10.3720.10">
    <property type="entry name" value="MetI-like"/>
    <property type="match status" value="2"/>
</dbReference>
<proteinExistence type="inferred from homology"/>
<evidence type="ECO:0000256" key="9">
    <source>
        <dbReference type="SAM" id="MobiDB-lite"/>
    </source>
</evidence>
<evidence type="ECO:0000256" key="3">
    <source>
        <dbReference type="ARBA" id="ARBA00022475"/>
    </source>
</evidence>
<keyword evidence="4" id="KW-0997">Cell inner membrane</keyword>
<dbReference type="GO" id="GO:0005886">
    <property type="term" value="C:plasma membrane"/>
    <property type="evidence" value="ECO:0007669"/>
    <property type="project" value="UniProtKB-SubCell"/>
</dbReference>
<feature type="transmembrane region" description="Helical" evidence="8">
    <location>
        <begin position="398"/>
        <end position="420"/>
    </location>
</feature>
<feature type="transmembrane region" description="Helical" evidence="8">
    <location>
        <begin position="432"/>
        <end position="451"/>
    </location>
</feature>
<evidence type="ECO:0000256" key="4">
    <source>
        <dbReference type="ARBA" id="ARBA00022519"/>
    </source>
</evidence>
<feature type="transmembrane region" description="Helical" evidence="8">
    <location>
        <begin position="457"/>
        <end position="475"/>
    </location>
</feature>
<evidence type="ECO:0000256" key="6">
    <source>
        <dbReference type="ARBA" id="ARBA00022989"/>
    </source>
</evidence>
<accession>A0A561QAN4</accession>
<feature type="region of interest" description="Disordered" evidence="9">
    <location>
        <begin position="1"/>
        <end position="33"/>
    </location>
</feature>
<feature type="transmembrane region" description="Helical" evidence="8">
    <location>
        <begin position="238"/>
        <end position="260"/>
    </location>
</feature>
<comment type="similarity">
    <text evidence="8">Belongs to the binding-protein-dependent transport system permease family.</text>
</comment>
<keyword evidence="12" id="KW-1185">Reference proteome</keyword>
<feature type="domain" description="ABC transmembrane type-1" evidence="10">
    <location>
        <begin position="97"/>
        <end position="305"/>
    </location>
</feature>
<evidence type="ECO:0000313" key="11">
    <source>
        <dbReference type="EMBL" id="TWF47429.1"/>
    </source>
</evidence>
<feature type="transmembrane region" description="Helical" evidence="8">
    <location>
        <begin position="93"/>
        <end position="122"/>
    </location>
</feature>
<keyword evidence="5 8" id="KW-0812">Transmembrane</keyword>
<feature type="transmembrane region" description="Helical" evidence="8">
    <location>
        <begin position="284"/>
        <end position="305"/>
    </location>
</feature>